<dbReference type="AlphaFoldDB" id="A0ABD1M8I8"/>
<evidence type="ECO:0000313" key="2">
    <source>
        <dbReference type="EMBL" id="KAL2331863.1"/>
    </source>
</evidence>
<accession>A0ABD1M8I8</accession>
<feature type="region of interest" description="Disordered" evidence="1">
    <location>
        <begin position="64"/>
        <end position="98"/>
    </location>
</feature>
<dbReference type="PANTHER" id="PTHR33264">
    <property type="entry name" value="EXPRESSED PROTEIN"/>
    <property type="match status" value="1"/>
</dbReference>
<sequence>MTDRHQMAATRRTESSRVGEVAGNATAECAAVCCCVPCALLDMVVLAAYKVPAGLVKKALLKRENKKQLKHKRKNTNAALLDNGPTASAPNDAGPRPTLEDHLALDLVQDSNLEQDMWAQFNGTGFWRSTSQRHQPHL</sequence>
<keyword evidence="3" id="KW-1185">Reference proteome</keyword>
<name>A0ABD1M8I8_9FABA</name>
<protein>
    <submittedName>
        <fullName evidence="2">Uncharacterized protein</fullName>
    </submittedName>
</protein>
<comment type="caution">
    <text evidence="2">The sequence shown here is derived from an EMBL/GenBank/DDBJ whole genome shotgun (WGS) entry which is preliminary data.</text>
</comment>
<reference evidence="2 3" key="1">
    <citation type="submission" date="2024-08" db="EMBL/GenBank/DDBJ databases">
        <title>Insights into the chromosomal genome structure of Flemingia macrophylla.</title>
        <authorList>
            <person name="Ding Y."/>
            <person name="Zhao Y."/>
            <person name="Bi W."/>
            <person name="Wu M."/>
            <person name="Zhao G."/>
            <person name="Gong Y."/>
            <person name="Li W."/>
            <person name="Zhang P."/>
        </authorList>
    </citation>
    <scope>NUCLEOTIDE SEQUENCE [LARGE SCALE GENOMIC DNA]</scope>
    <source>
        <strain evidence="2">DYQJB</strain>
        <tissue evidence="2">Leaf</tissue>
    </source>
</reference>
<dbReference type="Proteomes" id="UP001603857">
    <property type="component" value="Unassembled WGS sequence"/>
</dbReference>
<evidence type="ECO:0000313" key="3">
    <source>
        <dbReference type="Proteomes" id="UP001603857"/>
    </source>
</evidence>
<dbReference type="EMBL" id="JBGMDY010000006">
    <property type="protein sequence ID" value="KAL2331863.1"/>
    <property type="molecule type" value="Genomic_DNA"/>
</dbReference>
<evidence type="ECO:0000256" key="1">
    <source>
        <dbReference type="SAM" id="MobiDB-lite"/>
    </source>
</evidence>
<proteinExistence type="predicted"/>
<dbReference type="PANTHER" id="PTHR33264:SF25">
    <property type="entry name" value="PROTEIN, PUTATIVE-RELATED"/>
    <property type="match status" value="1"/>
</dbReference>
<organism evidence="2 3">
    <name type="scientific">Flemingia macrophylla</name>
    <dbReference type="NCBI Taxonomy" id="520843"/>
    <lineage>
        <taxon>Eukaryota</taxon>
        <taxon>Viridiplantae</taxon>
        <taxon>Streptophyta</taxon>
        <taxon>Embryophyta</taxon>
        <taxon>Tracheophyta</taxon>
        <taxon>Spermatophyta</taxon>
        <taxon>Magnoliopsida</taxon>
        <taxon>eudicotyledons</taxon>
        <taxon>Gunneridae</taxon>
        <taxon>Pentapetalae</taxon>
        <taxon>rosids</taxon>
        <taxon>fabids</taxon>
        <taxon>Fabales</taxon>
        <taxon>Fabaceae</taxon>
        <taxon>Papilionoideae</taxon>
        <taxon>50 kb inversion clade</taxon>
        <taxon>NPAAA clade</taxon>
        <taxon>indigoferoid/millettioid clade</taxon>
        <taxon>Phaseoleae</taxon>
        <taxon>Flemingia</taxon>
    </lineage>
</organism>
<gene>
    <name evidence="2" type="ORF">Fmac_019444</name>
</gene>